<dbReference type="Pfam" id="PF00657">
    <property type="entry name" value="Lipase_GDSL"/>
    <property type="match status" value="1"/>
</dbReference>
<dbReference type="EMBL" id="LFYR01000817">
    <property type="protein sequence ID" value="KMZ68675.1"/>
    <property type="molecule type" value="Genomic_DNA"/>
</dbReference>
<evidence type="ECO:0000313" key="9">
    <source>
        <dbReference type="Proteomes" id="UP000036987"/>
    </source>
</evidence>
<name>A0A0K9PKC0_ZOSMR</name>
<dbReference type="OMA" id="RKMIFHG"/>
<organism evidence="8 9">
    <name type="scientific">Zostera marina</name>
    <name type="common">Eelgrass</name>
    <dbReference type="NCBI Taxonomy" id="29655"/>
    <lineage>
        <taxon>Eukaryota</taxon>
        <taxon>Viridiplantae</taxon>
        <taxon>Streptophyta</taxon>
        <taxon>Embryophyta</taxon>
        <taxon>Tracheophyta</taxon>
        <taxon>Spermatophyta</taxon>
        <taxon>Magnoliopsida</taxon>
        <taxon>Liliopsida</taxon>
        <taxon>Zosteraceae</taxon>
        <taxon>Zostera</taxon>
    </lineage>
</organism>
<dbReference type="OrthoDB" id="1600564at2759"/>
<dbReference type="GO" id="GO:0005576">
    <property type="term" value="C:extracellular region"/>
    <property type="evidence" value="ECO:0007669"/>
    <property type="project" value="UniProtKB-SubCell"/>
</dbReference>
<dbReference type="InterPro" id="IPR035669">
    <property type="entry name" value="SGNH_plant_lipase-like"/>
</dbReference>
<dbReference type="Proteomes" id="UP000036987">
    <property type="component" value="Unassembled WGS sequence"/>
</dbReference>
<dbReference type="CDD" id="cd01837">
    <property type="entry name" value="SGNH_plant_lipase_like"/>
    <property type="match status" value="1"/>
</dbReference>
<evidence type="ECO:0000256" key="3">
    <source>
        <dbReference type="ARBA" id="ARBA00022525"/>
    </source>
</evidence>
<dbReference type="InterPro" id="IPR001087">
    <property type="entry name" value="GDSL"/>
</dbReference>
<dbReference type="SUPFAM" id="SSF52266">
    <property type="entry name" value="SGNH hydrolase"/>
    <property type="match status" value="1"/>
</dbReference>
<dbReference type="GO" id="GO:0016042">
    <property type="term" value="P:lipid catabolic process"/>
    <property type="evidence" value="ECO:0007669"/>
    <property type="project" value="UniProtKB-KW"/>
</dbReference>
<dbReference type="PANTHER" id="PTHR45650">
    <property type="entry name" value="GDSL-LIKE LIPASE/ACYLHYDROLASE-RELATED"/>
    <property type="match status" value="1"/>
</dbReference>
<dbReference type="PANTHER" id="PTHR45650:SF16">
    <property type="entry name" value="OS02G0732800 PROTEIN"/>
    <property type="match status" value="1"/>
</dbReference>
<evidence type="ECO:0000256" key="6">
    <source>
        <dbReference type="ARBA" id="ARBA00022963"/>
    </source>
</evidence>
<dbReference type="AlphaFoldDB" id="A0A0K9PKC0"/>
<comment type="similarity">
    <text evidence="2">Belongs to the 'GDSL' lipolytic enzyme family.</text>
</comment>
<comment type="subcellular location">
    <subcellularLocation>
        <location evidence="1">Secreted</location>
    </subcellularLocation>
</comment>
<dbReference type="STRING" id="29655.A0A0K9PKC0"/>
<evidence type="ECO:0000256" key="4">
    <source>
        <dbReference type="ARBA" id="ARBA00022729"/>
    </source>
</evidence>
<evidence type="ECO:0000313" key="8">
    <source>
        <dbReference type="EMBL" id="KMZ68675.1"/>
    </source>
</evidence>
<gene>
    <name evidence="8" type="ORF">ZOSMA_231G00200</name>
</gene>
<dbReference type="GO" id="GO:0016788">
    <property type="term" value="F:hydrolase activity, acting on ester bonds"/>
    <property type="evidence" value="ECO:0007669"/>
    <property type="project" value="InterPro"/>
</dbReference>
<keyword evidence="9" id="KW-1185">Reference proteome</keyword>
<dbReference type="InterPro" id="IPR051238">
    <property type="entry name" value="GDSL_esterase/lipase"/>
</dbReference>
<keyword evidence="5" id="KW-0378">Hydrolase</keyword>
<keyword evidence="6" id="KW-0442">Lipid degradation</keyword>
<comment type="caution">
    <text evidence="8">The sequence shown here is derived from an EMBL/GenBank/DDBJ whole genome shotgun (WGS) entry which is preliminary data.</text>
</comment>
<evidence type="ECO:0000256" key="1">
    <source>
        <dbReference type="ARBA" id="ARBA00004613"/>
    </source>
</evidence>
<accession>A0A0K9PKC0</accession>
<dbReference type="Gene3D" id="3.40.50.1110">
    <property type="entry name" value="SGNH hydrolase"/>
    <property type="match status" value="1"/>
</dbReference>
<proteinExistence type="inferred from homology"/>
<keyword evidence="3" id="KW-0964">Secreted</keyword>
<keyword evidence="7" id="KW-0443">Lipid metabolism</keyword>
<evidence type="ECO:0000256" key="5">
    <source>
        <dbReference type="ARBA" id="ARBA00022801"/>
    </source>
</evidence>
<keyword evidence="4" id="KW-0732">Signal</keyword>
<evidence type="ECO:0000256" key="7">
    <source>
        <dbReference type="ARBA" id="ARBA00023098"/>
    </source>
</evidence>
<protein>
    <submittedName>
        <fullName evidence="8">GDSL esterase/lipase</fullName>
    </submittedName>
</protein>
<reference evidence="9" key="1">
    <citation type="journal article" date="2016" name="Nature">
        <title>The genome of the seagrass Zostera marina reveals angiosperm adaptation to the sea.</title>
        <authorList>
            <person name="Olsen J.L."/>
            <person name="Rouze P."/>
            <person name="Verhelst B."/>
            <person name="Lin Y.-C."/>
            <person name="Bayer T."/>
            <person name="Collen J."/>
            <person name="Dattolo E."/>
            <person name="De Paoli E."/>
            <person name="Dittami S."/>
            <person name="Maumus F."/>
            <person name="Michel G."/>
            <person name="Kersting A."/>
            <person name="Lauritano C."/>
            <person name="Lohaus R."/>
            <person name="Toepel M."/>
            <person name="Tonon T."/>
            <person name="Vanneste K."/>
            <person name="Amirebrahimi M."/>
            <person name="Brakel J."/>
            <person name="Bostroem C."/>
            <person name="Chovatia M."/>
            <person name="Grimwood J."/>
            <person name="Jenkins J.W."/>
            <person name="Jueterbock A."/>
            <person name="Mraz A."/>
            <person name="Stam W.T."/>
            <person name="Tice H."/>
            <person name="Bornberg-Bauer E."/>
            <person name="Green P.J."/>
            <person name="Pearson G.A."/>
            <person name="Procaccini G."/>
            <person name="Duarte C.M."/>
            <person name="Schmutz J."/>
            <person name="Reusch T.B.H."/>
            <person name="Van de Peer Y."/>
        </authorList>
    </citation>
    <scope>NUCLEOTIDE SEQUENCE [LARGE SCALE GENOMIC DNA]</scope>
    <source>
        <strain evidence="9">cv. Finnish</strain>
    </source>
</reference>
<sequence>MTSSVHHHHRFRSERMASLNLQVRITSTLFLGVLLNGVSGAVVPFVFGDSLTEVGNNNFLQYSLAKSNYPWYGIDYKNGRPTGRFSNGRTIGDVIFSKLGVSSPPPYLSLLPLSTNDAFLQGVNYASGGAGILNETGIYFIEKLSFDDQIGCFEKTKKAIIEKIGEEASSKLIQAAVFYVGLGSNDYINNFLQPFLPDGQQYTHEEFLDLIASTLEGQLKRLHGLGVRNIVFNGLGPLGCIPSQRVKSRNGTCLNNVNQWVVDFNSRVKTLLVSLNSSLPSAHFGFADSYHIVMDLIKRPQNYGLKVGNASCCNVDKKLGGLCLPNSNLCSNRSEYVFWDAFHPSDAANVVIADIMISSDSGFMPASLPGFSKNESIW</sequence>
<evidence type="ECO:0000256" key="2">
    <source>
        <dbReference type="ARBA" id="ARBA00008668"/>
    </source>
</evidence>
<dbReference type="InterPro" id="IPR036514">
    <property type="entry name" value="SGNH_hydro_sf"/>
</dbReference>